<dbReference type="PANTHER" id="PTHR43569">
    <property type="entry name" value="AMIDOHYDROLASE"/>
    <property type="match status" value="1"/>
</dbReference>
<keyword evidence="3" id="KW-0378">Hydrolase</keyword>
<dbReference type="Proteomes" id="UP000480178">
    <property type="component" value="Chromosome"/>
</dbReference>
<evidence type="ECO:0000256" key="1">
    <source>
        <dbReference type="ARBA" id="ARBA00038310"/>
    </source>
</evidence>
<dbReference type="Gene3D" id="3.20.20.140">
    <property type="entry name" value="Metal-dependent hydrolases"/>
    <property type="match status" value="1"/>
</dbReference>
<gene>
    <name evidence="3" type="ORF">GXP67_22350</name>
</gene>
<dbReference type="InterPro" id="IPR032466">
    <property type="entry name" value="Metal_Hydrolase"/>
</dbReference>
<accession>A0A6C0GMB7</accession>
<dbReference type="RefSeq" id="WP_162445175.1">
    <property type="nucleotide sequence ID" value="NZ_CP048222.1"/>
</dbReference>
<dbReference type="InterPro" id="IPR006680">
    <property type="entry name" value="Amidohydro-rel"/>
</dbReference>
<dbReference type="SUPFAM" id="SSF51556">
    <property type="entry name" value="Metallo-dependent hydrolases"/>
    <property type="match status" value="1"/>
</dbReference>
<dbReference type="AlphaFoldDB" id="A0A6C0GMB7"/>
<organism evidence="3 4">
    <name type="scientific">Rhodocytophaga rosea</name>
    <dbReference type="NCBI Taxonomy" id="2704465"/>
    <lineage>
        <taxon>Bacteria</taxon>
        <taxon>Pseudomonadati</taxon>
        <taxon>Bacteroidota</taxon>
        <taxon>Cytophagia</taxon>
        <taxon>Cytophagales</taxon>
        <taxon>Rhodocytophagaceae</taxon>
        <taxon>Rhodocytophaga</taxon>
    </lineage>
</organism>
<dbReference type="PANTHER" id="PTHR43569:SF2">
    <property type="entry name" value="AMIDOHYDROLASE-RELATED DOMAIN-CONTAINING PROTEIN"/>
    <property type="match status" value="1"/>
</dbReference>
<dbReference type="GO" id="GO:0016787">
    <property type="term" value="F:hydrolase activity"/>
    <property type="evidence" value="ECO:0007669"/>
    <property type="project" value="UniProtKB-KW"/>
</dbReference>
<sequence>MKIDAHQHFWKYTPQEYGWISEEMSVIRRDFLPPDLQPELKKAGFDGSVAVQAPQTEEETHFLLDLADHYSFIKGVVGWIDLQAANVEERLSVFARHPKLCGIRHVVQAEPDDHFLLKPAFKKGVSLLEKFKLTYDILIYPKQLPAAIEFVATFPRQKFVLDHIAKPFIKDHITEPWDTNIRRLAAHENVYCKLSGMVTEANWKQWKKSDFTPYLETVLEAFGPNRLMIGSDWPVCKVAGEYSQVMQLVQEFISTLSTDEQARILGRNAIGFYGLKV</sequence>
<dbReference type="EMBL" id="CP048222">
    <property type="protein sequence ID" value="QHT69186.1"/>
    <property type="molecule type" value="Genomic_DNA"/>
</dbReference>
<proteinExistence type="inferred from homology"/>
<evidence type="ECO:0000313" key="4">
    <source>
        <dbReference type="Proteomes" id="UP000480178"/>
    </source>
</evidence>
<name>A0A6C0GMB7_9BACT</name>
<reference evidence="3 4" key="1">
    <citation type="submission" date="2020-01" db="EMBL/GenBank/DDBJ databases">
        <authorList>
            <person name="Kim M.K."/>
        </authorList>
    </citation>
    <scope>NUCLEOTIDE SEQUENCE [LARGE SCALE GENOMIC DNA]</scope>
    <source>
        <strain evidence="3 4">172606-1</strain>
    </source>
</reference>
<evidence type="ECO:0000259" key="2">
    <source>
        <dbReference type="Pfam" id="PF04909"/>
    </source>
</evidence>
<dbReference type="KEGG" id="rhoz:GXP67_22350"/>
<evidence type="ECO:0000313" key="3">
    <source>
        <dbReference type="EMBL" id="QHT69186.1"/>
    </source>
</evidence>
<feature type="domain" description="Amidohydrolase-related" evidence="2">
    <location>
        <begin position="3"/>
        <end position="275"/>
    </location>
</feature>
<comment type="similarity">
    <text evidence="1">Belongs to the metallo-dependent hydrolases superfamily.</text>
</comment>
<protein>
    <submittedName>
        <fullName evidence="3">Amidohydrolase family protein</fullName>
    </submittedName>
</protein>
<keyword evidence="4" id="KW-1185">Reference proteome</keyword>
<dbReference type="InterPro" id="IPR052350">
    <property type="entry name" value="Metallo-dep_Lactonases"/>
</dbReference>
<dbReference type="Pfam" id="PF04909">
    <property type="entry name" value="Amidohydro_2"/>
    <property type="match status" value="1"/>
</dbReference>